<evidence type="ECO:0000313" key="4">
    <source>
        <dbReference type="Proteomes" id="UP000620124"/>
    </source>
</evidence>
<evidence type="ECO:0000313" key="3">
    <source>
        <dbReference type="EMBL" id="KAF7338050.1"/>
    </source>
</evidence>
<dbReference type="EMBL" id="JACAZI010000021">
    <property type="protein sequence ID" value="KAF7338050.1"/>
    <property type="molecule type" value="Genomic_DNA"/>
</dbReference>
<accession>A0A8H7CHX2</accession>
<feature type="chain" id="PRO_5034039348" description="Protein kinase domain-containing protein" evidence="2">
    <location>
        <begin position="17"/>
        <end position="253"/>
    </location>
</feature>
<name>A0A8H7CHX2_9AGAR</name>
<feature type="signal peptide" evidence="2">
    <location>
        <begin position="1"/>
        <end position="16"/>
    </location>
</feature>
<evidence type="ECO:0000256" key="2">
    <source>
        <dbReference type="SAM" id="SignalP"/>
    </source>
</evidence>
<organism evidence="3 4">
    <name type="scientific">Mycena venus</name>
    <dbReference type="NCBI Taxonomy" id="2733690"/>
    <lineage>
        <taxon>Eukaryota</taxon>
        <taxon>Fungi</taxon>
        <taxon>Dikarya</taxon>
        <taxon>Basidiomycota</taxon>
        <taxon>Agaricomycotina</taxon>
        <taxon>Agaricomycetes</taxon>
        <taxon>Agaricomycetidae</taxon>
        <taxon>Agaricales</taxon>
        <taxon>Marasmiineae</taxon>
        <taxon>Mycenaceae</taxon>
        <taxon>Mycena</taxon>
    </lineage>
</organism>
<comment type="caution">
    <text evidence="3">The sequence shown here is derived from an EMBL/GenBank/DDBJ whole genome shotgun (WGS) entry which is preliminary data.</text>
</comment>
<evidence type="ECO:0008006" key="5">
    <source>
        <dbReference type="Google" id="ProtNLM"/>
    </source>
</evidence>
<keyword evidence="4" id="KW-1185">Reference proteome</keyword>
<proteinExistence type="predicted"/>
<reference evidence="3" key="1">
    <citation type="submission" date="2020-05" db="EMBL/GenBank/DDBJ databases">
        <title>Mycena genomes resolve the evolution of fungal bioluminescence.</title>
        <authorList>
            <person name="Tsai I.J."/>
        </authorList>
    </citation>
    <scope>NUCLEOTIDE SEQUENCE</scope>
    <source>
        <strain evidence="3">CCC161011</strain>
    </source>
</reference>
<dbReference type="Proteomes" id="UP000620124">
    <property type="component" value="Unassembled WGS sequence"/>
</dbReference>
<evidence type="ECO:0000256" key="1">
    <source>
        <dbReference type="SAM" id="MobiDB-lite"/>
    </source>
</evidence>
<gene>
    <name evidence="3" type="ORF">MVEN_02029100</name>
</gene>
<keyword evidence="2" id="KW-0732">Signal</keyword>
<feature type="region of interest" description="Disordered" evidence="1">
    <location>
        <begin position="48"/>
        <end position="68"/>
    </location>
</feature>
<dbReference type="OrthoDB" id="3055039at2759"/>
<dbReference type="AlphaFoldDB" id="A0A8H7CHX2"/>
<sequence>MRPPLLFLSILIKAMAPHLPWLQQIFPTLIQLQFSVPAGKGQFEEFDHHGRDRLQSSNESRSDGGNDKNDPCQHIFVGDWSGELAIPSGYIITIDDVLSDEGRGIANVGSLQRNGVLVSAIAVKSSVDTELLSVEFSRYQTLEKIMGDCIPHCFGFSVMHQSKTAFLVTELVRTPVPPKHCISLLDQAERRAIYELLRKLHNRGWRHNDLVDLPNNTIHNMLWSDTGRPVLIGLETVESHTVCSGLRCAELRD</sequence>
<protein>
    <recommendedName>
        <fullName evidence="5">Protein kinase domain-containing protein</fullName>
    </recommendedName>
</protein>